<name>A0A8J5GFX0_ZINOF</name>
<keyword evidence="2" id="KW-0539">Nucleus</keyword>
<organism evidence="3 4">
    <name type="scientific">Zingiber officinale</name>
    <name type="common">Ginger</name>
    <name type="synonym">Amomum zingiber</name>
    <dbReference type="NCBI Taxonomy" id="94328"/>
    <lineage>
        <taxon>Eukaryota</taxon>
        <taxon>Viridiplantae</taxon>
        <taxon>Streptophyta</taxon>
        <taxon>Embryophyta</taxon>
        <taxon>Tracheophyta</taxon>
        <taxon>Spermatophyta</taxon>
        <taxon>Magnoliopsida</taxon>
        <taxon>Liliopsida</taxon>
        <taxon>Zingiberales</taxon>
        <taxon>Zingiberaceae</taxon>
        <taxon>Zingiber</taxon>
    </lineage>
</organism>
<protein>
    <recommendedName>
        <fullName evidence="5">BHLH domain-containing protein</fullName>
    </recommendedName>
</protein>
<dbReference type="GO" id="GO:0005634">
    <property type="term" value="C:nucleus"/>
    <property type="evidence" value="ECO:0007669"/>
    <property type="project" value="UniProtKB-SubCell"/>
</dbReference>
<dbReference type="GO" id="GO:0000981">
    <property type="term" value="F:DNA-binding transcription factor activity, RNA polymerase II-specific"/>
    <property type="evidence" value="ECO:0007669"/>
    <property type="project" value="TreeGrafter"/>
</dbReference>
<proteinExistence type="predicted"/>
<dbReference type="PANTHER" id="PTHR16223">
    <property type="entry name" value="TRANSCRIPTION FACTOR BHLH83-RELATED"/>
    <property type="match status" value="1"/>
</dbReference>
<accession>A0A8J5GFX0</accession>
<evidence type="ECO:0000313" key="3">
    <source>
        <dbReference type="EMBL" id="KAG6505055.1"/>
    </source>
</evidence>
<dbReference type="Proteomes" id="UP000734854">
    <property type="component" value="Unassembled WGS sequence"/>
</dbReference>
<evidence type="ECO:0008006" key="5">
    <source>
        <dbReference type="Google" id="ProtNLM"/>
    </source>
</evidence>
<evidence type="ECO:0000256" key="2">
    <source>
        <dbReference type="ARBA" id="ARBA00023242"/>
    </source>
</evidence>
<comment type="subcellular location">
    <subcellularLocation>
        <location evidence="1">Nucleus</location>
    </subcellularLocation>
</comment>
<evidence type="ECO:0000256" key="1">
    <source>
        <dbReference type="ARBA" id="ARBA00004123"/>
    </source>
</evidence>
<dbReference type="PANTHER" id="PTHR16223:SF56">
    <property type="entry name" value="TRANSCRIPTION FACTOR BHLH110"/>
    <property type="match status" value="1"/>
</dbReference>
<dbReference type="InterPro" id="IPR045843">
    <property type="entry name" value="IND-like"/>
</dbReference>
<sequence length="318" mass="35252">MMGYPNLDHYYHEELHSLPSLATAPDFYDLASNKILLNWSDALSNANGGELSSNQRDRGLNHEASLISSQVIQELGFQYWLVNKEPVVMNQLPHEEHSRQLNLEKVKEELGLQPLPGNLSEGLSFDVYNYMTPATPALGWSSLDMVLPALEQLASGLDHHPQESIPGSFLVHQKVALLNDISFDKMHSLISGITEENRACNSTWERRPSQTPPLRKPRFDQRSPFSPLKVCSKGETGRQNSSIAAAGGTVWQDTASVLMEAIGYIKFLLDQVEASNLESLGPKQDLRSRGLCLVPLSCTSYMTSEQGVWPPSNYGGTD</sequence>
<dbReference type="EMBL" id="JACMSC010000010">
    <property type="protein sequence ID" value="KAG6505055.1"/>
    <property type="molecule type" value="Genomic_DNA"/>
</dbReference>
<comment type="caution">
    <text evidence="3">The sequence shown here is derived from an EMBL/GenBank/DDBJ whole genome shotgun (WGS) entry which is preliminary data.</text>
</comment>
<dbReference type="GO" id="GO:0000978">
    <property type="term" value="F:RNA polymerase II cis-regulatory region sequence-specific DNA binding"/>
    <property type="evidence" value="ECO:0007669"/>
    <property type="project" value="TreeGrafter"/>
</dbReference>
<evidence type="ECO:0000313" key="4">
    <source>
        <dbReference type="Proteomes" id="UP000734854"/>
    </source>
</evidence>
<reference evidence="3 4" key="1">
    <citation type="submission" date="2020-08" db="EMBL/GenBank/DDBJ databases">
        <title>Plant Genome Project.</title>
        <authorList>
            <person name="Zhang R.-G."/>
        </authorList>
    </citation>
    <scope>NUCLEOTIDE SEQUENCE [LARGE SCALE GENOMIC DNA]</scope>
    <source>
        <tissue evidence="3">Rhizome</tissue>
    </source>
</reference>
<keyword evidence="4" id="KW-1185">Reference proteome</keyword>
<gene>
    <name evidence="3" type="ORF">ZIOFF_037403</name>
</gene>
<dbReference type="AlphaFoldDB" id="A0A8J5GFX0"/>